<evidence type="ECO:0000256" key="2">
    <source>
        <dbReference type="ARBA" id="ARBA00023002"/>
    </source>
</evidence>
<evidence type="ECO:0000313" key="5">
    <source>
        <dbReference type="EMBL" id="KAK3291750.1"/>
    </source>
</evidence>
<dbReference type="EMBL" id="JAUEPN010000008">
    <property type="protein sequence ID" value="KAK3291750.1"/>
    <property type="molecule type" value="Genomic_DNA"/>
</dbReference>
<dbReference type="Pfam" id="PF01565">
    <property type="entry name" value="FAD_binding_4"/>
    <property type="match status" value="1"/>
</dbReference>
<name>A0AAE0H8N7_9PEZI</name>
<feature type="chain" id="PRO_5042274118" description="FAD-binding PCMH-type domain-containing protein" evidence="3">
    <location>
        <begin position="28"/>
        <end position="795"/>
    </location>
</feature>
<dbReference type="RefSeq" id="XP_062655264.1">
    <property type="nucleotide sequence ID" value="XM_062805426.1"/>
</dbReference>
<accession>A0AAE0H8N7</accession>
<dbReference type="GeneID" id="87842374"/>
<evidence type="ECO:0000313" key="6">
    <source>
        <dbReference type="Proteomes" id="UP001278766"/>
    </source>
</evidence>
<dbReference type="GO" id="GO:0016491">
    <property type="term" value="F:oxidoreductase activity"/>
    <property type="evidence" value="ECO:0007669"/>
    <property type="project" value="UniProtKB-KW"/>
</dbReference>
<dbReference type="PANTHER" id="PTHR13878:SF97">
    <property type="entry name" value="ISOAMYL ALCOHOL OXIDASE"/>
    <property type="match status" value="1"/>
</dbReference>
<reference evidence="5" key="1">
    <citation type="journal article" date="2023" name="Mol. Phylogenet. Evol.">
        <title>Genome-scale phylogeny and comparative genomics of the fungal order Sordariales.</title>
        <authorList>
            <person name="Hensen N."/>
            <person name="Bonometti L."/>
            <person name="Westerberg I."/>
            <person name="Brannstrom I.O."/>
            <person name="Guillou S."/>
            <person name="Cros-Aarteil S."/>
            <person name="Calhoun S."/>
            <person name="Haridas S."/>
            <person name="Kuo A."/>
            <person name="Mondo S."/>
            <person name="Pangilinan J."/>
            <person name="Riley R."/>
            <person name="LaButti K."/>
            <person name="Andreopoulos B."/>
            <person name="Lipzen A."/>
            <person name="Chen C."/>
            <person name="Yan M."/>
            <person name="Daum C."/>
            <person name="Ng V."/>
            <person name="Clum A."/>
            <person name="Steindorff A."/>
            <person name="Ohm R.A."/>
            <person name="Martin F."/>
            <person name="Silar P."/>
            <person name="Natvig D.O."/>
            <person name="Lalanne C."/>
            <person name="Gautier V."/>
            <person name="Ament-Velasquez S.L."/>
            <person name="Kruys A."/>
            <person name="Hutchinson M.I."/>
            <person name="Powell A.J."/>
            <person name="Barry K."/>
            <person name="Miller A.N."/>
            <person name="Grigoriev I.V."/>
            <person name="Debuchy R."/>
            <person name="Gladieux P."/>
            <person name="Hiltunen Thoren M."/>
            <person name="Johannesson H."/>
        </authorList>
    </citation>
    <scope>NUCLEOTIDE SEQUENCE</scope>
    <source>
        <strain evidence="5">CBS 168.71</strain>
    </source>
</reference>
<dbReference type="SUPFAM" id="SSF56176">
    <property type="entry name" value="FAD-binding/transporter-associated domain-like"/>
    <property type="match status" value="1"/>
</dbReference>
<evidence type="ECO:0000256" key="1">
    <source>
        <dbReference type="ARBA" id="ARBA00005466"/>
    </source>
</evidence>
<evidence type="ECO:0000259" key="4">
    <source>
        <dbReference type="PROSITE" id="PS51387"/>
    </source>
</evidence>
<dbReference type="AlphaFoldDB" id="A0AAE0H8N7"/>
<gene>
    <name evidence="5" type="ORF">B0H64DRAFT_420006</name>
</gene>
<dbReference type="GO" id="GO:0071949">
    <property type="term" value="F:FAD binding"/>
    <property type="evidence" value="ECO:0007669"/>
    <property type="project" value="InterPro"/>
</dbReference>
<organism evidence="5 6">
    <name type="scientific">Chaetomium fimeti</name>
    <dbReference type="NCBI Taxonomy" id="1854472"/>
    <lineage>
        <taxon>Eukaryota</taxon>
        <taxon>Fungi</taxon>
        <taxon>Dikarya</taxon>
        <taxon>Ascomycota</taxon>
        <taxon>Pezizomycotina</taxon>
        <taxon>Sordariomycetes</taxon>
        <taxon>Sordariomycetidae</taxon>
        <taxon>Sordariales</taxon>
        <taxon>Chaetomiaceae</taxon>
        <taxon>Chaetomium</taxon>
    </lineage>
</organism>
<keyword evidence="6" id="KW-1185">Reference proteome</keyword>
<keyword evidence="3" id="KW-0732">Signal</keyword>
<comment type="caution">
    <text evidence="5">The sequence shown here is derived from an EMBL/GenBank/DDBJ whole genome shotgun (WGS) entry which is preliminary data.</text>
</comment>
<dbReference type="Gene3D" id="3.30.465.10">
    <property type="match status" value="2"/>
</dbReference>
<protein>
    <recommendedName>
        <fullName evidence="4">FAD-binding PCMH-type domain-containing protein</fullName>
    </recommendedName>
</protein>
<evidence type="ECO:0000256" key="3">
    <source>
        <dbReference type="SAM" id="SignalP"/>
    </source>
</evidence>
<dbReference type="PANTHER" id="PTHR13878">
    <property type="entry name" value="GULONOLACTONE OXIDASE"/>
    <property type="match status" value="1"/>
</dbReference>
<reference evidence="5" key="2">
    <citation type="submission" date="2023-06" db="EMBL/GenBank/DDBJ databases">
        <authorList>
            <consortium name="Lawrence Berkeley National Laboratory"/>
            <person name="Haridas S."/>
            <person name="Hensen N."/>
            <person name="Bonometti L."/>
            <person name="Westerberg I."/>
            <person name="Brannstrom I.O."/>
            <person name="Guillou S."/>
            <person name="Cros-Aarteil S."/>
            <person name="Calhoun S."/>
            <person name="Kuo A."/>
            <person name="Mondo S."/>
            <person name="Pangilinan J."/>
            <person name="Riley R."/>
            <person name="Labutti K."/>
            <person name="Andreopoulos B."/>
            <person name="Lipzen A."/>
            <person name="Chen C."/>
            <person name="Yanf M."/>
            <person name="Daum C."/>
            <person name="Ng V."/>
            <person name="Clum A."/>
            <person name="Steindorff A."/>
            <person name="Ohm R."/>
            <person name="Martin F."/>
            <person name="Silar P."/>
            <person name="Natvig D."/>
            <person name="Lalanne C."/>
            <person name="Gautier V."/>
            <person name="Ament-Velasquez S.L."/>
            <person name="Kruys A."/>
            <person name="Hutchinson M.I."/>
            <person name="Powell A.J."/>
            <person name="Barry K."/>
            <person name="Miller A.N."/>
            <person name="Grigoriev I.V."/>
            <person name="Debuchy R."/>
            <person name="Gladieux P."/>
            <person name="Thoren M.H."/>
            <person name="Johannesson H."/>
        </authorList>
    </citation>
    <scope>NUCLEOTIDE SEQUENCE</scope>
    <source>
        <strain evidence="5">CBS 168.71</strain>
    </source>
</reference>
<dbReference type="Pfam" id="PF08031">
    <property type="entry name" value="BBE"/>
    <property type="match status" value="1"/>
</dbReference>
<dbReference type="InterPro" id="IPR012951">
    <property type="entry name" value="BBE"/>
</dbReference>
<dbReference type="PROSITE" id="PS51257">
    <property type="entry name" value="PROKAR_LIPOPROTEIN"/>
    <property type="match status" value="1"/>
</dbReference>
<dbReference type="InterPro" id="IPR006094">
    <property type="entry name" value="Oxid_FAD_bind_N"/>
</dbReference>
<feature type="signal peptide" evidence="3">
    <location>
        <begin position="1"/>
        <end position="27"/>
    </location>
</feature>
<dbReference type="InterPro" id="IPR036318">
    <property type="entry name" value="FAD-bd_PCMH-like_sf"/>
</dbReference>
<dbReference type="PROSITE" id="PS51387">
    <property type="entry name" value="FAD_PCMH"/>
    <property type="match status" value="1"/>
</dbReference>
<sequence length="795" mass="85861">MSRQRMPLLSYLLTGACLLFQLQGTHAHADPGALVPRTWDGKSYGCKCYFGDECWPVENKWEALNTTVGGNLAVICADVTANYPREQWINDQDATLMWKYFTNSSCVPTTEPATPCTPGYYGTYVIRATEKAHIKAGVDFARDNNVRLIVRNTGHDFMGRSTGWGALVINTHSFQDVEFVKNWSGSSGYTGSAVTVGAGVQGRALLRQAVAQDPPVTVVTGECPTVGIAGGFVQGGGHGPLTTIFGFAADNALSFDVITANGTFVTANEQTNPELFWGLKGGGPGSYGVVVSASFKTFAEHPSAGATLYINSTLTTDTALFWEGVRIFHSHANYFVDSGLYVYFSVGPGSLRVRPFVAFNQTAAELEAVLAPLRADLDAAGVPFYSAPAAQYATFFDLYLDLFEDETAGPPTLTSGWTFGRADIDDNNDGIIEAFKTALSPRADLIDKGYMVGHLFGAGHNPQPAGISATNPRFRDSSDLLLYLLPIPTDATLAQKADIQDLLTNTVDRAMKDAAPNGCAYVNEADPYQEDWQNHFWGPTVYPRLEDLKKAWDPNGVFYALSTPGTEQWDVIEYGTRLCKRLGGVVHGGTAQVAGQHDETLISVAWAKSGEERTAPRCSRPPCGTVDPVVRSGTIVVFRETHPLAEMGRYSVEERPQGDNGRAEDAQVRFDHAVQCASNLFNEEVHGDGYAKLGIIHLGSIQTDGALDAKVDAGYGKRSRRKLTGTHEARHGERAEHGADNAIILDKPYFNQGPSRVNAQGHCDASDDGREDDGGGYLAGARFVGMTHCNNTLAK</sequence>
<comment type="similarity">
    <text evidence="1">Belongs to the oxygen-dependent FAD-linked oxidoreductase family.</text>
</comment>
<dbReference type="InterPro" id="IPR016166">
    <property type="entry name" value="FAD-bd_PCMH"/>
</dbReference>
<keyword evidence="2" id="KW-0560">Oxidoreductase</keyword>
<dbReference type="InterPro" id="IPR016169">
    <property type="entry name" value="FAD-bd_PCMH_sub2"/>
</dbReference>
<dbReference type="Proteomes" id="UP001278766">
    <property type="component" value="Unassembled WGS sequence"/>
</dbReference>
<dbReference type="InterPro" id="IPR050432">
    <property type="entry name" value="FAD-linked_Oxidoreductases_BP"/>
</dbReference>
<feature type="domain" description="FAD-binding PCMH-type" evidence="4">
    <location>
        <begin position="117"/>
        <end position="300"/>
    </location>
</feature>
<proteinExistence type="inferred from homology"/>